<feature type="chain" id="PRO_5017728226" description="Cytochrome c oxidase subunit 2" evidence="13">
    <location>
        <begin position="30"/>
        <end position="398"/>
    </location>
</feature>
<evidence type="ECO:0000256" key="4">
    <source>
        <dbReference type="ARBA" id="ARBA00022660"/>
    </source>
</evidence>
<comment type="cofactor">
    <cofactor evidence="11">
        <name>Cu cation</name>
        <dbReference type="ChEBI" id="CHEBI:23378"/>
    </cofactor>
    <text evidence="11">Binds a copper A center.</text>
</comment>
<comment type="similarity">
    <text evidence="2 10">Belongs to the cytochrome c oxidase subunit 2 family.</text>
</comment>
<feature type="signal peptide" evidence="13">
    <location>
        <begin position="1"/>
        <end position="29"/>
    </location>
</feature>
<proteinExistence type="inferred from homology"/>
<evidence type="ECO:0000256" key="13">
    <source>
        <dbReference type="SAM" id="SignalP"/>
    </source>
</evidence>
<dbReference type="SUPFAM" id="SSF81464">
    <property type="entry name" value="Cytochrome c oxidase subunit II-like, transmembrane region"/>
    <property type="match status" value="1"/>
</dbReference>
<comment type="subcellular location">
    <subcellularLocation>
        <location evidence="10">Cell membrane</location>
        <topology evidence="10">Multi-pass membrane protein</topology>
    </subcellularLocation>
    <subcellularLocation>
        <location evidence="1">Membrane</location>
        <topology evidence="1">Multi-pass membrane protein</topology>
    </subcellularLocation>
</comment>
<feature type="transmembrane region" description="Helical" evidence="12">
    <location>
        <begin position="182"/>
        <end position="202"/>
    </location>
</feature>
<keyword evidence="7 10" id="KW-0249">Electron transport</keyword>
<evidence type="ECO:0000256" key="6">
    <source>
        <dbReference type="ARBA" id="ARBA00022967"/>
    </source>
</evidence>
<keyword evidence="5 10" id="KW-0812">Transmembrane</keyword>
<name>A0A3E2NQH0_9SPHI</name>
<comment type="catalytic activity">
    <reaction evidence="11">
        <text>4 Fe(II)-[cytochrome c] + O2 + 8 H(+)(in) = 4 Fe(III)-[cytochrome c] + 2 H2O + 4 H(+)(out)</text>
        <dbReference type="Rhea" id="RHEA:11436"/>
        <dbReference type="Rhea" id="RHEA-COMP:10350"/>
        <dbReference type="Rhea" id="RHEA-COMP:14399"/>
        <dbReference type="ChEBI" id="CHEBI:15377"/>
        <dbReference type="ChEBI" id="CHEBI:15378"/>
        <dbReference type="ChEBI" id="CHEBI:15379"/>
        <dbReference type="ChEBI" id="CHEBI:29033"/>
        <dbReference type="ChEBI" id="CHEBI:29034"/>
        <dbReference type="EC" id="7.1.1.9"/>
    </reaction>
</comment>
<dbReference type="PANTHER" id="PTHR22888:SF9">
    <property type="entry name" value="CYTOCHROME C OXIDASE SUBUNIT 2"/>
    <property type="match status" value="1"/>
</dbReference>
<organism evidence="16 17">
    <name type="scientific">Mucilaginibacter terrenus</name>
    <dbReference type="NCBI Taxonomy" id="2482727"/>
    <lineage>
        <taxon>Bacteria</taxon>
        <taxon>Pseudomonadati</taxon>
        <taxon>Bacteroidota</taxon>
        <taxon>Sphingobacteriia</taxon>
        <taxon>Sphingobacteriales</taxon>
        <taxon>Sphingobacteriaceae</taxon>
        <taxon>Mucilaginibacter</taxon>
    </lineage>
</organism>
<evidence type="ECO:0000256" key="5">
    <source>
        <dbReference type="ARBA" id="ARBA00022692"/>
    </source>
</evidence>
<dbReference type="RefSeq" id="WP_117383719.1">
    <property type="nucleotide sequence ID" value="NZ_QWDE01000002.1"/>
</dbReference>
<dbReference type="Gene3D" id="2.60.40.420">
    <property type="entry name" value="Cupredoxins - blue copper proteins"/>
    <property type="match status" value="1"/>
</dbReference>
<dbReference type="GO" id="GO:0005507">
    <property type="term" value="F:copper ion binding"/>
    <property type="evidence" value="ECO:0007669"/>
    <property type="project" value="InterPro"/>
</dbReference>
<comment type="caution">
    <text evidence="16">The sequence shown here is derived from an EMBL/GenBank/DDBJ whole genome shotgun (WGS) entry which is preliminary data.</text>
</comment>
<dbReference type="PROSITE" id="PS50857">
    <property type="entry name" value="COX2_CUA"/>
    <property type="match status" value="1"/>
</dbReference>
<dbReference type="EMBL" id="QWDE01000002">
    <property type="protein sequence ID" value="RFZ83244.1"/>
    <property type="molecule type" value="Genomic_DNA"/>
</dbReference>
<keyword evidence="13" id="KW-0732">Signal</keyword>
<reference evidence="16 17" key="1">
    <citation type="submission" date="2018-08" db="EMBL/GenBank/DDBJ databases">
        <title>Mucilaginibacter terrae sp. nov., isolated from manganese diggings.</title>
        <authorList>
            <person name="Huang Y."/>
            <person name="Zhou Z."/>
        </authorList>
    </citation>
    <scope>NUCLEOTIDE SEQUENCE [LARGE SCALE GENOMIC DNA]</scope>
    <source>
        <strain evidence="16 17">ZH6</strain>
    </source>
</reference>
<evidence type="ECO:0000313" key="17">
    <source>
        <dbReference type="Proteomes" id="UP000260823"/>
    </source>
</evidence>
<dbReference type="InterPro" id="IPR002429">
    <property type="entry name" value="CcO_II-like_C"/>
</dbReference>
<feature type="transmembrane region" description="Helical" evidence="12">
    <location>
        <begin position="53"/>
        <end position="74"/>
    </location>
</feature>
<feature type="domain" description="Cytochrome oxidase subunit II copper A binding" evidence="14">
    <location>
        <begin position="215"/>
        <end position="367"/>
    </location>
</feature>
<evidence type="ECO:0000313" key="16">
    <source>
        <dbReference type="EMBL" id="RFZ83244.1"/>
    </source>
</evidence>
<keyword evidence="17" id="KW-1185">Reference proteome</keyword>
<dbReference type="Gene3D" id="1.10.287.90">
    <property type="match status" value="1"/>
</dbReference>
<dbReference type="GO" id="GO:0005886">
    <property type="term" value="C:plasma membrane"/>
    <property type="evidence" value="ECO:0007669"/>
    <property type="project" value="UniProtKB-SubCell"/>
</dbReference>
<sequence>MGFKSLISSKKMLSLLAAFMLLGTNLLMAQDATKDPGATTLKGDAAPSVWLGPGYYVLLFIVVCFVIGIVGKILRVYDLTQQIQNKKPINWNNVMGIFCLVFLIAGLYGAYWSLTVQGSQILPESASAHGVKIDQMFWTTTGITLVVFFVTQILLFTFLFRYRYSEKRRGHYLPHNNTIEKIWTIAPAIVLTVLVIFGFFTWQQIMNTVDAKGEQASINIDITGHQFAWELRYPGNDGRLGRTDYKLVSGTNKVGVDFKDRYSMDDLQADTMYMPVRKSIKLNIHAQDVIHSVYIPHMRVQLNAVPGLPTYFKFTPTITTAEMQRKLGDPAFEYDVRCNKICGGAHYNMKKIVRVVTEAEYQAWLAQQKPYLTDQIKKDLKFAEVKPVAQKNRLALNN</sequence>
<evidence type="ECO:0000256" key="3">
    <source>
        <dbReference type="ARBA" id="ARBA00022448"/>
    </source>
</evidence>
<evidence type="ECO:0000256" key="10">
    <source>
        <dbReference type="RuleBase" id="RU000456"/>
    </source>
</evidence>
<gene>
    <name evidence="16" type="ORF">DYU05_13985</name>
</gene>
<evidence type="ECO:0000256" key="11">
    <source>
        <dbReference type="RuleBase" id="RU004024"/>
    </source>
</evidence>
<keyword evidence="11" id="KW-0186">Copper</keyword>
<keyword evidence="9 12" id="KW-0472">Membrane</keyword>
<dbReference type="AlphaFoldDB" id="A0A3E2NQH0"/>
<dbReference type="GO" id="GO:0004129">
    <property type="term" value="F:cytochrome-c oxidase activity"/>
    <property type="evidence" value="ECO:0007669"/>
    <property type="project" value="UniProtKB-EC"/>
</dbReference>
<evidence type="ECO:0000256" key="7">
    <source>
        <dbReference type="ARBA" id="ARBA00022982"/>
    </source>
</evidence>
<dbReference type="EC" id="7.1.1.9" evidence="11"/>
<evidence type="ECO:0000256" key="1">
    <source>
        <dbReference type="ARBA" id="ARBA00004141"/>
    </source>
</evidence>
<keyword evidence="11" id="KW-0479">Metal-binding</keyword>
<comment type="function">
    <text evidence="11">Subunits I and II form the functional core of the enzyme complex. Electrons originating in cytochrome c are transferred via heme a and Cu(A) to the binuclear center formed by heme a3 and Cu(B).</text>
</comment>
<dbReference type="Pfam" id="PF02790">
    <property type="entry name" value="COX2_TM"/>
    <property type="match status" value="1"/>
</dbReference>
<keyword evidence="3 10" id="KW-0813">Transport</keyword>
<dbReference type="InterPro" id="IPR036257">
    <property type="entry name" value="Cyt_c_oxidase_su2_TM_sf"/>
</dbReference>
<dbReference type="PANTHER" id="PTHR22888">
    <property type="entry name" value="CYTOCHROME C OXIDASE, SUBUNIT II"/>
    <property type="match status" value="1"/>
</dbReference>
<evidence type="ECO:0000256" key="9">
    <source>
        <dbReference type="ARBA" id="ARBA00023136"/>
    </source>
</evidence>
<feature type="transmembrane region" description="Helical" evidence="12">
    <location>
        <begin position="136"/>
        <end position="161"/>
    </location>
</feature>
<evidence type="ECO:0000256" key="8">
    <source>
        <dbReference type="ARBA" id="ARBA00022989"/>
    </source>
</evidence>
<dbReference type="InterPro" id="IPR008972">
    <property type="entry name" value="Cupredoxin"/>
</dbReference>
<keyword evidence="4 10" id="KW-0679">Respiratory chain</keyword>
<evidence type="ECO:0000256" key="2">
    <source>
        <dbReference type="ARBA" id="ARBA00007866"/>
    </source>
</evidence>
<feature type="transmembrane region" description="Helical" evidence="12">
    <location>
        <begin position="94"/>
        <end position="116"/>
    </location>
</feature>
<dbReference type="PROSITE" id="PS50999">
    <property type="entry name" value="COX2_TM"/>
    <property type="match status" value="1"/>
</dbReference>
<accession>A0A3E2NQH0</accession>
<evidence type="ECO:0000256" key="12">
    <source>
        <dbReference type="SAM" id="Phobius"/>
    </source>
</evidence>
<feature type="domain" description="Cytochrome oxidase subunit II transmembrane region profile" evidence="15">
    <location>
        <begin position="114"/>
        <end position="209"/>
    </location>
</feature>
<dbReference type="InterPro" id="IPR011759">
    <property type="entry name" value="Cyt_c_oxidase_su2_TM_dom"/>
</dbReference>
<evidence type="ECO:0000259" key="15">
    <source>
        <dbReference type="PROSITE" id="PS50999"/>
    </source>
</evidence>
<keyword evidence="6" id="KW-1278">Translocase</keyword>
<dbReference type="SUPFAM" id="SSF49503">
    <property type="entry name" value="Cupredoxins"/>
    <property type="match status" value="1"/>
</dbReference>
<dbReference type="Proteomes" id="UP000260823">
    <property type="component" value="Unassembled WGS sequence"/>
</dbReference>
<dbReference type="Pfam" id="PF00116">
    <property type="entry name" value="COX2"/>
    <property type="match status" value="1"/>
</dbReference>
<dbReference type="OrthoDB" id="9781261at2"/>
<dbReference type="InterPro" id="IPR045187">
    <property type="entry name" value="CcO_II"/>
</dbReference>
<dbReference type="GO" id="GO:0042773">
    <property type="term" value="P:ATP synthesis coupled electron transport"/>
    <property type="evidence" value="ECO:0007669"/>
    <property type="project" value="TreeGrafter"/>
</dbReference>
<protein>
    <recommendedName>
        <fullName evidence="11">Cytochrome c oxidase subunit 2</fullName>
        <ecNumber evidence="11">7.1.1.9</ecNumber>
    </recommendedName>
</protein>
<evidence type="ECO:0000259" key="14">
    <source>
        <dbReference type="PROSITE" id="PS50857"/>
    </source>
</evidence>
<keyword evidence="8 12" id="KW-1133">Transmembrane helix</keyword>